<evidence type="ECO:0000256" key="2">
    <source>
        <dbReference type="ARBA" id="ARBA00022692"/>
    </source>
</evidence>
<evidence type="ECO:0000256" key="5">
    <source>
        <dbReference type="SAM" id="Phobius"/>
    </source>
</evidence>
<feature type="transmembrane region" description="Helical" evidence="5">
    <location>
        <begin position="32"/>
        <end position="53"/>
    </location>
</feature>
<evidence type="ECO:0000256" key="3">
    <source>
        <dbReference type="ARBA" id="ARBA00022989"/>
    </source>
</evidence>
<evidence type="ECO:0000256" key="4">
    <source>
        <dbReference type="ARBA" id="ARBA00023136"/>
    </source>
</evidence>
<evidence type="ECO:0000313" key="6">
    <source>
        <dbReference type="EMBL" id="MBM6878946.1"/>
    </source>
</evidence>
<comment type="caution">
    <text evidence="6">The sequence shown here is derived from an EMBL/GenBank/DDBJ whole genome shotgun (WGS) entry which is preliminary data.</text>
</comment>
<accession>A0ABS2GBS7</accession>
<dbReference type="RefSeq" id="WP_205134580.1">
    <property type="nucleotide sequence ID" value="NZ_JACSNT010000027.1"/>
</dbReference>
<organism evidence="6 7">
    <name type="scientific">Anaerotignum lactatifermentans</name>
    <dbReference type="NCBI Taxonomy" id="160404"/>
    <lineage>
        <taxon>Bacteria</taxon>
        <taxon>Bacillati</taxon>
        <taxon>Bacillota</taxon>
        <taxon>Clostridia</taxon>
        <taxon>Lachnospirales</taxon>
        <taxon>Anaerotignaceae</taxon>
        <taxon>Anaerotignum</taxon>
    </lineage>
</organism>
<keyword evidence="7" id="KW-1185">Reference proteome</keyword>
<keyword evidence="3 5" id="KW-1133">Transmembrane helix</keyword>
<name>A0ABS2GBS7_9FIRM</name>
<gene>
    <name evidence="6" type="ORF">H9X83_12470</name>
</gene>
<feature type="transmembrane region" description="Helical" evidence="5">
    <location>
        <begin position="170"/>
        <end position="193"/>
    </location>
</feature>
<dbReference type="Proteomes" id="UP000729290">
    <property type="component" value="Unassembled WGS sequence"/>
</dbReference>
<evidence type="ECO:0000256" key="1">
    <source>
        <dbReference type="ARBA" id="ARBA00004141"/>
    </source>
</evidence>
<proteinExistence type="predicted"/>
<evidence type="ECO:0000313" key="7">
    <source>
        <dbReference type="Proteomes" id="UP000729290"/>
    </source>
</evidence>
<keyword evidence="4 5" id="KW-0472">Membrane</keyword>
<protein>
    <submittedName>
        <fullName evidence="6">CvpA family protein</fullName>
    </submittedName>
</protein>
<reference evidence="6 7" key="1">
    <citation type="journal article" date="2021" name="Sci. Rep.">
        <title>The distribution of antibiotic resistance genes in chicken gut microbiota commensals.</title>
        <authorList>
            <person name="Juricova H."/>
            <person name="Matiasovicova J."/>
            <person name="Kubasova T."/>
            <person name="Cejkova D."/>
            <person name="Rychlik I."/>
        </authorList>
    </citation>
    <scope>NUCLEOTIDE SEQUENCE [LARGE SCALE GENOMIC DNA]</scope>
    <source>
        <strain evidence="6 7">An431b</strain>
    </source>
</reference>
<dbReference type="Pfam" id="PF02674">
    <property type="entry name" value="Colicin_V"/>
    <property type="match status" value="1"/>
</dbReference>
<dbReference type="EMBL" id="JACSNV010000029">
    <property type="protein sequence ID" value="MBM6878946.1"/>
    <property type="molecule type" value="Genomic_DNA"/>
</dbReference>
<keyword evidence="2 5" id="KW-0812">Transmembrane</keyword>
<feature type="transmembrane region" description="Helical" evidence="5">
    <location>
        <begin position="125"/>
        <end position="150"/>
    </location>
</feature>
<dbReference type="InterPro" id="IPR003825">
    <property type="entry name" value="Colicin-V_CvpA"/>
</dbReference>
<sequence length="230" mass="25536">MPYILDILVLVLIGGTAIQAFRKGFVVAGLSFLPMLAALVAVRLFTPAMGMILRKTPVFGSLADSIGEALQLDHIIGDAAMQTQTSLIENMKLPGFLKESLLENNNPVVYQLLDVDSIQEYIAGFLANICINIVSVLLVFVLAFLAVRFVLKALHLISKLPVLNFMNRMLGLVVGLLKGLTITWLICFLLTFFQCGFKFQFLFEAMEKTHLAGPLYENNILLYFILTIFT</sequence>
<comment type="subcellular location">
    <subcellularLocation>
        <location evidence="1">Membrane</location>
        <topology evidence="1">Multi-pass membrane protein</topology>
    </subcellularLocation>
</comment>